<feature type="domain" description="GST C-terminal" evidence="7">
    <location>
        <begin position="85"/>
        <end position="203"/>
    </location>
</feature>
<dbReference type="InterPro" id="IPR050213">
    <property type="entry name" value="GST_superfamily"/>
</dbReference>
<dbReference type="AlphaFoldDB" id="A0A8X6G0F2"/>
<dbReference type="GO" id="GO:0006749">
    <property type="term" value="P:glutathione metabolic process"/>
    <property type="evidence" value="ECO:0007669"/>
    <property type="project" value="TreeGrafter"/>
</dbReference>
<dbReference type="SUPFAM" id="SSF47616">
    <property type="entry name" value="GST C-terminal domain-like"/>
    <property type="match status" value="1"/>
</dbReference>
<dbReference type="PANTHER" id="PTHR11571:SF222">
    <property type="entry name" value="GLUTATHIONE TRANSFERASE"/>
    <property type="match status" value="1"/>
</dbReference>
<accession>A0A8X6G0F2</accession>
<comment type="caution">
    <text evidence="8">The sequence shown here is derived from an EMBL/GenBank/DDBJ whole genome shotgun (WGS) entry which is preliminary data.</text>
</comment>
<name>A0A8X6G0F2_TRICU</name>
<dbReference type="SFLD" id="SFLDG00363">
    <property type="entry name" value="AMPS_(cytGST):_Alpha-__Mu-__Pi"/>
    <property type="match status" value="1"/>
</dbReference>
<dbReference type="InterPro" id="IPR036249">
    <property type="entry name" value="Thioredoxin-like_sf"/>
</dbReference>
<protein>
    <recommendedName>
        <fullName evidence="3">glutathione transferase</fullName>
        <ecNumber evidence="3">2.5.1.18</ecNumber>
    </recommendedName>
</protein>
<comment type="function">
    <text evidence="1">Conjugation of reduced glutathione to a wide number of exogenous and endogenous hydrophobic electrophiles.</text>
</comment>
<evidence type="ECO:0000313" key="9">
    <source>
        <dbReference type="Proteomes" id="UP000887116"/>
    </source>
</evidence>
<dbReference type="InterPro" id="IPR004045">
    <property type="entry name" value="Glutathione_S-Trfase_N"/>
</dbReference>
<sequence length="220" mass="26237">MIKPILGYWNIRGLAEPIRCLLHYKEVDFEDKRYVFGTNEWSNEKLNLELQFPNLPYYMEGDVKLTQSTTIMRYLGHKYGLVGKDDKQRLLVSLTEQQIVDFRTNLVNLCYSNNYESMKGNFIKKIPDQMKLWEKFLGNRKYLVGDNVAYVDFIAYETFDWFRLFYKDSLHGCPNLQIYQDRMKNLPELQDYFNSPRYKKWPIFSAVAKFGCSKEPPEHA</sequence>
<dbReference type="Pfam" id="PF02798">
    <property type="entry name" value="GST_N"/>
    <property type="match status" value="1"/>
</dbReference>
<proteinExistence type="inferred from homology"/>
<organism evidence="8 9">
    <name type="scientific">Trichonephila clavata</name>
    <name type="common">Joro spider</name>
    <name type="synonym">Nephila clavata</name>
    <dbReference type="NCBI Taxonomy" id="2740835"/>
    <lineage>
        <taxon>Eukaryota</taxon>
        <taxon>Metazoa</taxon>
        <taxon>Ecdysozoa</taxon>
        <taxon>Arthropoda</taxon>
        <taxon>Chelicerata</taxon>
        <taxon>Arachnida</taxon>
        <taxon>Araneae</taxon>
        <taxon>Araneomorphae</taxon>
        <taxon>Entelegynae</taxon>
        <taxon>Araneoidea</taxon>
        <taxon>Nephilidae</taxon>
        <taxon>Trichonephila</taxon>
    </lineage>
</organism>
<feature type="domain" description="GST N-terminal" evidence="6">
    <location>
        <begin position="2"/>
        <end position="83"/>
    </location>
</feature>
<dbReference type="SFLD" id="SFLDS00019">
    <property type="entry name" value="Glutathione_Transferase_(cytos"/>
    <property type="match status" value="1"/>
</dbReference>
<reference evidence="8" key="1">
    <citation type="submission" date="2020-07" db="EMBL/GenBank/DDBJ databases">
        <title>Multicomponent nature underlies the extraordinary mechanical properties of spider dragline silk.</title>
        <authorList>
            <person name="Kono N."/>
            <person name="Nakamura H."/>
            <person name="Mori M."/>
            <person name="Yoshida Y."/>
            <person name="Ohtoshi R."/>
            <person name="Malay A.D."/>
            <person name="Moran D.A.P."/>
            <person name="Tomita M."/>
            <person name="Numata K."/>
            <person name="Arakawa K."/>
        </authorList>
    </citation>
    <scope>NUCLEOTIDE SEQUENCE</scope>
</reference>
<dbReference type="SUPFAM" id="SSF52833">
    <property type="entry name" value="Thioredoxin-like"/>
    <property type="match status" value="1"/>
</dbReference>
<dbReference type="GO" id="GO:0004364">
    <property type="term" value="F:glutathione transferase activity"/>
    <property type="evidence" value="ECO:0007669"/>
    <property type="project" value="UniProtKB-EC"/>
</dbReference>
<dbReference type="InterPro" id="IPR004046">
    <property type="entry name" value="GST_C"/>
</dbReference>
<evidence type="ECO:0000256" key="2">
    <source>
        <dbReference type="ARBA" id="ARBA00005861"/>
    </source>
</evidence>
<evidence type="ECO:0000313" key="8">
    <source>
        <dbReference type="EMBL" id="GFQ91529.1"/>
    </source>
</evidence>
<dbReference type="EMBL" id="BMAO01003996">
    <property type="protein sequence ID" value="GFQ91529.1"/>
    <property type="molecule type" value="Genomic_DNA"/>
</dbReference>
<evidence type="ECO:0000256" key="3">
    <source>
        <dbReference type="ARBA" id="ARBA00012452"/>
    </source>
</evidence>
<dbReference type="EC" id="2.5.1.18" evidence="3"/>
<evidence type="ECO:0000259" key="6">
    <source>
        <dbReference type="PROSITE" id="PS50404"/>
    </source>
</evidence>
<evidence type="ECO:0000256" key="5">
    <source>
        <dbReference type="ARBA" id="ARBA00047960"/>
    </source>
</evidence>
<dbReference type="InterPro" id="IPR010987">
    <property type="entry name" value="Glutathione-S-Trfase_C-like"/>
</dbReference>
<dbReference type="SFLD" id="SFLDG01205">
    <property type="entry name" value="AMPS.1"/>
    <property type="match status" value="1"/>
</dbReference>
<comment type="similarity">
    <text evidence="2">Belongs to the GST superfamily. Mu family.</text>
</comment>
<dbReference type="PANTHER" id="PTHR11571">
    <property type="entry name" value="GLUTATHIONE S-TRANSFERASE"/>
    <property type="match status" value="1"/>
</dbReference>
<dbReference type="PROSITE" id="PS50405">
    <property type="entry name" value="GST_CTER"/>
    <property type="match status" value="1"/>
</dbReference>
<comment type="catalytic activity">
    <reaction evidence="5">
        <text>RX + glutathione = an S-substituted glutathione + a halide anion + H(+)</text>
        <dbReference type="Rhea" id="RHEA:16437"/>
        <dbReference type="ChEBI" id="CHEBI:15378"/>
        <dbReference type="ChEBI" id="CHEBI:16042"/>
        <dbReference type="ChEBI" id="CHEBI:17792"/>
        <dbReference type="ChEBI" id="CHEBI:57925"/>
        <dbReference type="ChEBI" id="CHEBI:90779"/>
        <dbReference type="EC" id="2.5.1.18"/>
    </reaction>
</comment>
<evidence type="ECO:0000256" key="1">
    <source>
        <dbReference type="ARBA" id="ARBA00003701"/>
    </source>
</evidence>
<dbReference type="PROSITE" id="PS50404">
    <property type="entry name" value="GST_NTER"/>
    <property type="match status" value="1"/>
</dbReference>
<keyword evidence="9" id="KW-1185">Reference proteome</keyword>
<dbReference type="FunFam" id="1.20.1050.10:FF:000003">
    <property type="entry name" value="Glutathione S-transferase 2"/>
    <property type="match status" value="1"/>
</dbReference>
<dbReference type="InterPro" id="IPR040079">
    <property type="entry name" value="Glutathione_S-Trfase"/>
</dbReference>
<evidence type="ECO:0000259" key="7">
    <source>
        <dbReference type="PROSITE" id="PS50405"/>
    </source>
</evidence>
<evidence type="ECO:0000256" key="4">
    <source>
        <dbReference type="ARBA" id="ARBA00022679"/>
    </source>
</evidence>
<dbReference type="InterPro" id="IPR036282">
    <property type="entry name" value="Glutathione-S-Trfase_C_sf"/>
</dbReference>
<dbReference type="OrthoDB" id="4951845at2759"/>
<gene>
    <name evidence="8" type="primary">Gstm1</name>
    <name evidence="8" type="ORF">TNCT_578201</name>
</gene>
<dbReference type="Pfam" id="PF14497">
    <property type="entry name" value="GST_C_3"/>
    <property type="match status" value="1"/>
</dbReference>
<keyword evidence="4" id="KW-0808">Transferase</keyword>
<dbReference type="Gene3D" id="1.20.1050.130">
    <property type="match status" value="1"/>
</dbReference>
<dbReference type="Proteomes" id="UP000887116">
    <property type="component" value="Unassembled WGS sequence"/>
</dbReference>